<evidence type="ECO:0000313" key="2">
    <source>
        <dbReference type="EMBL" id="GEZ07879.1"/>
    </source>
</evidence>
<proteinExistence type="predicted"/>
<gene>
    <name evidence="2" type="ORF">Tci_479852</name>
</gene>
<dbReference type="Pfam" id="PF24626">
    <property type="entry name" value="SH3_Tf2-1"/>
    <property type="match status" value="1"/>
</dbReference>
<evidence type="ECO:0000259" key="1">
    <source>
        <dbReference type="Pfam" id="PF24626"/>
    </source>
</evidence>
<dbReference type="AlphaFoldDB" id="A0A699I111"/>
<dbReference type="EMBL" id="BKCJ010238621">
    <property type="protein sequence ID" value="GEZ07879.1"/>
    <property type="molecule type" value="Genomic_DNA"/>
</dbReference>
<reference evidence="2" key="1">
    <citation type="journal article" date="2019" name="Sci. Rep.">
        <title>Draft genome of Tanacetum cinerariifolium, the natural source of mosquito coil.</title>
        <authorList>
            <person name="Yamashiro T."/>
            <person name="Shiraishi A."/>
            <person name="Satake H."/>
            <person name="Nakayama K."/>
        </authorList>
    </citation>
    <scope>NUCLEOTIDE SEQUENCE</scope>
</reference>
<name>A0A699I111_TANCI</name>
<accession>A0A699I111</accession>
<protein>
    <submittedName>
        <fullName evidence="2">Putative Gag-Pol polyprotein</fullName>
    </submittedName>
</protein>
<comment type="caution">
    <text evidence="2">The sequence shown here is derived from an EMBL/GenBank/DDBJ whole genome shotgun (WGS) entry which is preliminary data.</text>
</comment>
<sequence>MRGKGWMNSGFDPVLYLLLGPRVLYWAWADGPLRVLKKINDNPYKLEVPDHYNVSATFNVADLSPYVGTRDDEIDSMASSFQDGEDDAGTLDHSVNMAAYLTF</sequence>
<feature type="domain" description="Tf2-1-like SH3-like" evidence="1">
    <location>
        <begin position="30"/>
        <end position="67"/>
    </location>
</feature>
<organism evidence="2">
    <name type="scientific">Tanacetum cinerariifolium</name>
    <name type="common">Dalmatian daisy</name>
    <name type="synonym">Chrysanthemum cinerariifolium</name>
    <dbReference type="NCBI Taxonomy" id="118510"/>
    <lineage>
        <taxon>Eukaryota</taxon>
        <taxon>Viridiplantae</taxon>
        <taxon>Streptophyta</taxon>
        <taxon>Embryophyta</taxon>
        <taxon>Tracheophyta</taxon>
        <taxon>Spermatophyta</taxon>
        <taxon>Magnoliopsida</taxon>
        <taxon>eudicotyledons</taxon>
        <taxon>Gunneridae</taxon>
        <taxon>Pentapetalae</taxon>
        <taxon>asterids</taxon>
        <taxon>campanulids</taxon>
        <taxon>Asterales</taxon>
        <taxon>Asteraceae</taxon>
        <taxon>Asteroideae</taxon>
        <taxon>Anthemideae</taxon>
        <taxon>Anthemidinae</taxon>
        <taxon>Tanacetum</taxon>
    </lineage>
</organism>
<dbReference type="InterPro" id="IPR056924">
    <property type="entry name" value="SH3_Tf2-1"/>
</dbReference>